<dbReference type="Pfam" id="PF01556">
    <property type="entry name" value="DnaJ_C"/>
    <property type="match status" value="1"/>
</dbReference>
<keyword evidence="3 11" id="KW-0677">Repeat</keyword>
<dbReference type="AlphaFoldDB" id="A0A0F0CQN0"/>
<dbReference type="SUPFAM" id="SSF57938">
    <property type="entry name" value="DnaJ/Hsp40 cysteine-rich domain"/>
    <property type="match status" value="1"/>
</dbReference>
<dbReference type="PRINTS" id="PR00625">
    <property type="entry name" value="JDOMAIN"/>
</dbReference>
<keyword evidence="2 11" id="KW-0479">Metal-binding</keyword>
<evidence type="ECO:0000256" key="10">
    <source>
        <dbReference type="ARBA" id="ARBA00067609"/>
    </source>
</evidence>
<dbReference type="NCBIfam" id="TIGR02349">
    <property type="entry name" value="DnaJ_bact"/>
    <property type="match status" value="1"/>
</dbReference>
<feature type="binding site" evidence="11">
    <location>
        <position position="148"/>
    </location>
    <ligand>
        <name>Zn(2+)</name>
        <dbReference type="ChEBI" id="CHEBI:29105"/>
        <label>1</label>
    </ligand>
</feature>
<evidence type="ECO:0000259" key="15">
    <source>
        <dbReference type="PROSITE" id="PS51188"/>
    </source>
</evidence>
<name>A0A0F0CQN0_9BACT</name>
<keyword evidence="5 11" id="KW-0862">Zinc</keyword>
<organism evidence="16 17">
    <name type="scientific">Candidatus Omnitrophus magneticus</name>
    <dbReference type="NCBI Taxonomy" id="1609969"/>
    <lineage>
        <taxon>Bacteria</taxon>
        <taxon>Pseudomonadati</taxon>
        <taxon>Candidatus Omnitrophota</taxon>
        <taxon>Candidatus Omnitrophus</taxon>
    </lineage>
</organism>
<evidence type="ECO:0000256" key="2">
    <source>
        <dbReference type="ARBA" id="ARBA00022723"/>
    </source>
</evidence>
<dbReference type="Gene3D" id="2.10.230.10">
    <property type="entry name" value="Heat shock protein DnaJ, cysteine-rich domain"/>
    <property type="match status" value="1"/>
</dbReference>
<evidence type="ECO:0000256" key="9">
    <source>
        <dbReference type="ARBA" id="ARBA00061004"/>
    </source>
</evidence>
<dbReference type="PATRIC" id="fig|1609969.3.peg.595"/>
<sequence length="372" mass="41189">MAKDYYSLLEVSNDANQEEIKKAYRKLAVKYHPDKNPGDKQAEDTFKEISQAYEVLSNPEKRRLYDQYGESAFQGGSGAGFHDPFDIFREVFTSSGFGNAFSDLFGFSSQGGNRQYRGHDLEYALTLEFLEAVKGVSKKIKIPREEDCDVCYGSGAKPGTKPVKCSRCHGTGSINQSAGFFSIAHTCNACSGTGKMITEHCKECHGKGRKRVNRDIDVDIPAGVDSGTRIRLRGQGEQGVNGGPSGDLYIAISVKESTQFEREGYDVYTVSHVDFTDMVFGVEIVVPCVYEEQKFTIPAGTQSGEVFKLKGEGIRRLDNKGAGDHFVRLEVIVPKNLTEEQKVLLKEFEKSIGKSSSKKNETIVDKVKKAFK</sequence>
<dbReference type="PROSITE" id="PS51188">
    <property type="entry name" value="ZF_CR"/>
    <property type="match status" value="1"/>
</dbReference>
<dbReference type="SUPFAM" id="SSF46565">
    <property type="entry name" value="Chaperone J-domain"/>
    <property type="match status" value="1"/>
</dbReference>
<evidence type="ECO:0000256" key="1">
    <source>
        <dbReference type="ARBA" id="ARBA00022705"/>
    </source>
</evidence>
<keyword evidence="11" id="KW-0963">Cytoplasm</keyword>
<dbReference type="GO" id="GO:0006260">
    <property type="term" value="P:DNA replication"/>
    <property type="evidence" value="ECO:0007669"/>
    <property type="project" value="UniProtKB-KW"/>
</dbReference>
<dbReference type="PROSITE" id="PS00636">
    <property type="entry name" value="DNAJ_1"/>
    <property type="match status" value="1"/>
</dbReference>
<protein>
    <recommendedName>
        <fullName evidence="10 11">Chaperone protein DnaJ</fullName>
    </recommendedName>
</protein>
<dbReference type="InterPro" id="IPR008971">
    <property type="entry name" value="HSP40/DnaJ_pept-bd"/>
</dbReference>
<dbReference type="Proteomes" id="UP000033428">
    <property type="component" value="Unassembled WGS sequence"/>
</dbReference>
<dbReference type="FunFam" id="2.60.260.20:FF:000005">
    <property type="entry name" value="Chaperone protein dnaJ 1, mitochondrial"/>
    <property type="match status" value="1"/>
</dbReference>
<dbReference type="SMART" id="SM00271">
    <property type="entry name" value="DnaJ"/>
    <property type="match status" value="1"/>
</dbReference>
<feature type="zinc finger region" description="CR-type" evidence="12">
    <location>
        <begin position="135"/>
        <end position="213"/>
    </location>
</feature>
<evidence type="ECO:0000256" key="13">
    <source>
        <dbReference type="SAM" id="MobiDB-lite"/>
    </source>
</evidence>
<feature type="binding site" evidence="11">
    <location>
        <position position="187"/>
    </location>
    <ligand>
        <name>Zn(2+)</name>
        <dbReference type="ChEBI" id="CHEBI:29105"/>
        <label>2</label>
    </ligand>
</feature>
<dbReference type="InterPro" id="IPR012724">
    <property type="entry name" value="DnaJ"/>
</dbReference>
<evidence type="ECO:0000313" key="16">
    <source>
        <dbReference type="EMBL" id="KJJ85587.1"/>
    </source>
</evidence>
<feature type="repeat" description="CXXCXGXG motif" evidence="11">
    <location>
        <begin position="148"/>
        <end position="155"/>
    </location>
</feature>
<feature type="binding site" evidence="11">
    <location>
        <position position="168"/>
    </location>
    <ligand>
        <name>Zn(2+)</name>
        <dbReference type="ChEBI" id="CHEBI:29105"/>
        <label>2</label>
    </ligand>
</feature>
<feature type="domain" description="J" evidence="14">
    <location>
        <begin position="4"/>
        <end position="69"/>
    </location>
</feature>
<evidence type="ECO:0000259" key="14">
    <source>
        <dbReference type="PROSITE" id="PS50076"/>
    </source>
</evidence>
<feature type="binding site" evidence="11">
    <location>
        <position position="190"/>
    </location>
    <ligand>
        <name>Zn(2+)</name>
        <dbReference type="ChEBI" id="CHEBI:29105"/>
        <label>2</label>
    </ligand>
</feature>
<dbReference type="InterPro" id="IPR002939">
    <property type="entry name" value="DnaJ_C"/>
</dbReference>
<feature type="repeat" description="CXXCXGXG motif" evidence="11">
    <location>
        <begin position="165"/>
        <end position="172"/>
    </location>
</feature>
<reference evidence="16 17" key="1">
    <citation type="submission" date="2015-02" db="EMBL/GenBank/DDBJ databases">
        <title>Single-cell genomics of uncultivated deep-branching MTB reveals a conserved set of magnetosome genes.</title>
        <authorList>
            <person name="Kolinko S."/>
            <person name="Richter M."/>
            <person name="Glockner F.O."/>
            <person name="Brachmann A."/>
            <person name="Schuler D."/>
        </authorList>
    </citation>
    <scope>NUCLEOTIDE SEQUENCE [LARGE SCALE GENOMIC DNA]</scope>
    <source>
        <strain evidence="16">SKK-01</strain>
    </source>
</reference>
<comment type="subunit">
    <text evidence="11">Homodimer.</text>
</comment>
<feature type="binding site" evidence="11">
    <location>
        <position position="151"/>
    </location>
    <ligand>
        <name>Zn(2+)</name>
        <dbReference type="ChEBI" id="CHEBI:29105"/>
        <label>1</label>
    </ligand>
</feature>
<dbReference type="PANTHER" id="PTHR43096">
    <property type="entry name" value="DNAJ HOMOLOG 1, MITOCHONDRIAL-RELATED"/>
    <property type="match status" value="1"/>
</dbReference>
<evidence type="ECO:0000256" key="8">
    <source>
        <dbReference type="ARBA" id="ARBA00053423"/>
    </source>
</evidence>
<evidence type="ECO:0000256" key="7">
    <source>
        <dbReference type="ARBA" id="ARBA00023186"/>
    </source>
</evidence>
<dbReference type="HAMAP" id="MF_01152">
    <property type="entry name" value="DnaJ"/>
    <property type="match status" value="1"/>
</dbReference>
<dbReference type="CDD" id="cd06257">
    <property type="entry name" value="DnaJ"/>
    <property type="match status" value="1"/>
</dbReference>
<dbReference type="CDD" id="cd10719">
    <property type="entry name" value="DnaJ_zf"/>
    <property type="match status" value="1"/>
</dbReference>
<dbReference type="Pfam" id="PF00684">
    <property type="entry name" value="DnaJ_CXXCXGXG"/>
    <property type="match status" value="1"/>
</dbReference>
<comment type="subcellular location">
    <subcellularLocation>
        <location evidence="11">Cytoplasm</location>
    </subcellularLocation>
</comment>
<comment type="domain">
    <text evidence="11">The J domain is necessary and sufficient to stimulate DnaK ATPase activity. Zinc center 1 plays an important role in the autonomous, DnaK-independent chaperone activity of DnaJ. Zinc center 2 is essential for interaction with DnaK and for DnaJ activity.</text>
</comment>
<dbReference type="GO" id="GO:0008270">
    <property type="term" value="F:zinc ion binding"/>
    <property type="evidence" value="ECO:0007669"/>
    <property type="project" value="UniProtKB-UniRule"/>
</dbReference>
<dbReference type="InterPro" id="IPR018253">
    <property type="entry name" value="DnaJ_domain_CS"/>
</dbReference>
<dbReference type="NCBIfam" id="NF008035">
    <property type="entry name" value="PRK10767.1"/>
    <property type="match status" value="1"/>
</dbReference>
<dbReference type="CDD" id="cd10747">
    <property type="entry name" value="DnaJ_C"/>
    <property type="match status" value="1"/>
</dbReference>
<dbReference type="Gene3D" id="2.60.260.20">
    <property type="entry name" value="Urease metallochaperone UreE, N-terminal domain"/>
    <property type="match status" value="2"/>
</dbReference>
<feature type="binding site" evidence="11">
    <location>
        <position position="201"/>
    </location>
    <ligand>
        <name>Zn(2+)</name>
        <dbReference type="ChEBI" id="CHEBI:29105"/>
        <label>1</label>
    </ligand>
</feature>
<evidence type="ECO:0000256" key="3">
    <source>
        <dbReference type="ARBA" id="ARBA00022737"/>
    </source>
</evidence>
<comment type="similarity">
    <text evidence="9 11">Belongs to the DnaJ family.</text>
</comment>
<dbReference type="GO" id="GO:0005524">
    <property type="term" value="F:ATP binding"/>
    <property type="evidence" value="ECO:0007669"/>
    <property type="project" value="InterPro"/>
</dbReference>
<dbReference type="InterPro" id="IPR036410">
    <property type="entry name" value="HSP_DnaJ_Cys-rich_dom_sf"/>
</dbReference>
<dbReference type="FunFam" id="2.10.230.10:FF:000002">
    <property type="entry name" value="Molecular chaperone DnaJ"/>
    <property type="match status" value="1"/>
</dbReference>
<comment type="cofactor">
    <cofactor evidence="11">
        <name>Zn(2+)</name>
        <dbReference type="ChEBI" id="CHEBI:29105"/>
    </cofactor>
    <text evidence="11">Binds 2 Zn(2+) ions per monomer.</text>
</comment>
<evidence type="ECO:0000256" key="12">
    <source>
        <dbReference type="PROSITE-ProRule" id="PRU00546"/>
    </source>
</evidence>
<evidence type="ECO:0000256" key="4">
    <source>
        <dbReference type="ARBA" id="ARBA00022771"/>
    </source>
</evidence>
<dbReference type="InterPro" id="IPR001623">
    <property type="entry name" value="DnaJ_domain"/>
</dbReference>
<dbReference type="PANTHER" id="PTHR43096:SF10">
    <property type="entry name" value="CHAPERONE PROTEIN DNAJ A6, CHLOROPLASTIC"/>
    <property type="match status" value="1"/>
</dbReference>
<dbReference type="PROSITE" id="PS50076">
    <property type="entry name" value="DNAJ_2"/>
    <property type="match status" value="1"/>
</dbReference>
<proteinExistence type="inferred from homology"/>
<accession>A0A0F0CQN0</accession>
<keyword evidence="6 11" id="KW-0346">Stress response</keyword>
<dbReference type="GO" id="GO:0051082">
    <property type="term" value="F:unfolded protein binding"/>
    <property type="evidence" value="ECO:0007669"/>
    <property type="project" value="UniProtKB-UniRule"/>
</dbReference>
<dbReference type="SUPFAM" id="SSF49493">
    <property type="entry name" value="HSP40/DnaJ peptide-binding domain"/>
    <property type="match status" value="2"/>
</dbReference>
<keyword evidence="1 11" id="KW-0235">DNA replication</keyword>
<dbReference type="GO" id="GO:0009408">
    <property type="term" value="P:response to heat"/>
    <property type="evidence" value="ECO:0007669"/>
    <property type="project" value="InterPro"/>
</dbReference>
<keyword evidence="7 11" id="KW-0143">Chaperone</keyword>
<keyword evidence="17" id="KW-1185">Reference proteome</keyword>
<keyword evidence="4 11" id="KW-0863">Zinc-finger</keyword>
<dbReference type="InterPro" id="IPR036869">
    <property type="entry name" value="J_dom_sf"/>
</dbReference>
<feature type="binding site" evidence="11">
    <location>
        <position position="204"/>
    </location>
    <ligand>
        <name>Zn(2+)</name>
        <dbReference type="ChEBI" id="CHEBI:29105"/>
        <label>1</label>
    </ligand>
</feature>
<feature type="repeat" description="CXXCXGXG motif" evidence="11">
    <location>
        <begin position="187"/>
        <end position="194"/>
    </location>
</feature>
<dbReference type="Pfam" id="PF00226">
    <property type="entry name" value="DnaJ"/>
    <property type="match status" value="1"/>
</dbReference>
<comment type="caution">
    <text evidence="16">The sequence shown here is derived from an EMBL/GenBank/DDBJ whole genome shotgun (WGS) entry which is preliminary data.</text>
</comment>
<gene>
    <name evidence="11" type="primary">dnaJ</name>
    <name evidence="16" type="ORF">OMAG_000542</name>
</gene>
<feature type="binding site" evidence="11">
    <location>
        <position position="165"/>
    </location>
    <ligand>
        <name>Zn(2+)</name>
        <dbReference type="ChEBI" id="CHEBI:29105"/>
        <label>2</label>
    </ligand>
</feature>
<feature type="domain" description="CR-type" evidence="15">
    <location>
        <begin position="135"/>
        <end position="213"/>
    </location>
</feature>
<feature type="repeat" description="CXXCXGXG motif" evidence="11">
    <location>
        <begin position="201"/>
        <end position="208"/>
    </location>
</feature>
<evidence type="ECO:0000256" key="5">
    <source>
        <dbReference type="ARBA" id="ARBA00022833"/>
    </source>
</evidence>
<dbReference type="GO" id="GO:0031072">
    <property type="term" value="F:heat shock protein binding"/>
    <property type="evidence" value="ECO:0007669"/>
    <property type="project" value="InterPro"/>
</dbReference>
<feature type="region of interest" description="Disordered" evidence="13">
    <location>
        <begin position="353"/>
        <end position="372"/>
    </location>
</feature>
<dbReference type="EMBL" id="JYNY01000114">
    <property type="protein sequence ID" value="KJJ85587.1"/>
    <property type="molecule type" value="Genomic_DNA"/>
</dbReference>
<dbReference type="InterPro" id="IPR001305">
    <property type="entry name" value="HSP_DnaJ_Cys-rich_dom"/>
</dbReference>
<dbReference type="FunFam" id="1.10.287.110:FF:000034">
    <property type="entry name" value="Chaperone protein DnaJ"/>
    <property type="match status" value="1"/>
</dbReference>
<evidence type="ECO:0000256" key="6">
    <source>
        <dbReference type="ARBA" id="ARBA00023016"/>
    </source>
</evidence>
<dbReference type="GO" id="GO:0042026">
    <property type="term" value="P:protein refolding"/>
    <property type="evidence" value="ECO:0007669"/>
    <property type="project" value="TreeGrafter"/>
</dbReference>
<evidence type="ECO:0000313" key="17">
    <source>
        <dbReference type="Proteomes" id="UP000033428"/>
    </source>
</evidence>
<comment type="function">
    <text evidence="8 11">Participates actively in the response to hyperosmotic and heat shock by preventing the aggregation of stress-denatured proteins and by disaggregating proteins, also in an autonomous, DnaK-independent fashion. Unfolded proteins bind initially to DnaJ; upon interaction with the DnaJ-bound protein, DnaK hydrolyzes its bound ATP, resulting in the formation of a stable complex. GrpE releases ADP from DnaK; ATP binding to DnaK triggers the release of the substrate protein, thus completing the reaction cycle. Several rounds of ATP-dependent interactions between DnaJ, DnaK and GrpE are required for fully efficient folding. Also involved, together with DnaK and GrpE, in the DNA replication of plasmids through activation of initiation proteins.</text>
</comment>
<dbReference type="Gene3D" id="1.10.287.110">
    <property type="entry name" value="DnaJ domain"/>
    <property type="match status" value="1"/>
</dbReference>
<dbReference type="GO" id="GO:0005737">
    <property type="term" value="C:cytoplasm"/>
    <property type="evidence" value="ECO:0007669"/>
    <property type="project" value="UniProtKB-SubCell"/>
</dbReference>
<evidence type="ECO:0000256" key="11">
    <source>
        <dbReference type="HAMAP-Rule" id="MF_01152"/>
    </source>
</evidence>